<protein>
    <recommendedName>
        <fullName evidence="4">FLZ-type domain-containing protein</fullName>
    </recommendedName>
</protein>
<evidence type="ECO:0000256" key="2">
    <source>
        <dbReference type="ARBA" id="ARBA00022723"/>
    </source>
</evidence>
<dbReference type="PANTHER" id="PTHR47208:SF5">
    <property type="entry name" value="FCS-LIKE ZINC FINGER 12-RELATED"/>
    <property type="match status" value="1"/>
</dbReference>
<dbReference type="InterPro" id="IPR044604">
    <property type="entry name" value="FLZ12/13/14"/>
</dbReference>
<evidence type="ECO:0000256" key="3">
    <source>
        <dbReference type="PROSITE-ProRule" id="PRU01131"/>
    </source>
</evidence>
<feature type="zinc finger region" description="FLZ-type" evidence="3">
    <location>
        <begin position="232"/>
        <end position="274"/>
    </location>
</feature>
<dbReference type="InterPro" id="IPR007650">
    <property type="entry name" value="Zf-FLZ_dom"/>
</dbReference>
<organism evidence="5 6">
    <name type="scientific">Zingiber officinale</name>
    <name type="common">Ginger</name>
    <name type="synonym">Amomum zingiber</name>
    <dbReference type="NCBI Taxonomy" id="94328"/>
    <lineage>
        <taxon>Eukaryota</taxon>
        <taxon>Viridiplantae</taxon>
        <taxon>Streptophyta</taxon>
        <taxon>Embryophyta</taxon>
        <taxon>Tracheophyta</taxon>
        <taxon>Spermatophyta</taxon>
        <taxon>Magnoliopsida</taxon>
        <taxon>Liliopsida</taxon>
        <taxon>Zingiberales</taxon>
        <taxon>Zingiberaceae</taxon>
        <taxon>Zingiber</taxon>
    </lineage>
</organism>
<name>A0A8J5KHW4_ZINOF</name>
<reference evidence="5 6" key="1">
    <citation type="submission" date="2020-08" db="EMBL/GenBank/DDBJ databases">
        <title>Plant Genome Project.</title>
        <authorList>
            <person name="Zhang R.-G."/>
        </authorList>
    </citation>
    <scope>NUCLEOTIDE SEQUENCE [LARGE SCALE GENOMIC DNA]</scope>
    <source>
        <tissue evidence="5">Rhizome</tissue>
    </source>
</reference>
<dbReference type="EMBL" id="JACMSC010000018">
    <property type="protein sequence ID" value="KAG6477242.1"/>
    <property type="molecule type" value="Genomic_DNA"/>
</dbReference>
<feature type="domain" description="FLZ-type" evidence="4">
    <location>
        <begin position="232"/>
        <end position="274"/>
    </location>
</feature>
<sequence length="305" mass="33277">MTKVPSISSSAIIHQRAIDACRALYCGPAVPVLPQLPALRHLAISRSPSRWASPRCSPPVSVLTVDHVLRRQSSRSNNAAALIPMNSKIMGTMGKEQSQTNRKAMSLKQSAETQIPPPFPFLLLLLPNPHSPFVGRSIEMVHPPKPIVRRWWDRDRGRVGLGIAVALDHDDAGPSPRKLHAAAPMMICSPRVRCGSSAPTGRAGFTVGFCGGARARVGDSPVAVAEESSAADFLSDCYVCRKKLHGEDIFMYREKAFCSMECRYKKMVADEYQEQHVSKARKRSTEIASSPCSGGQLFFTGIVVT</sequence>
<dbReference type="Pfam" id="PF04570">
    <property type="entry name" value="zf-FLZ"/>
    <property type="match status" value="1"/>
</dbReference>
<dbReference type="PANTHER" id="PTHR47208">
    <property type="entry name" value="OS02G0174800 PROTEIN"/>
    <property type="match status" value="1"/>
</dbReference>
<comment type="similarity">
    <text evidence="1">Belongs to the FLZ family.</text>
</comment>
<evidence type="ECO:0000313" key="5">
    <source>
        <dbReference type="EMBL" id="KAG6477242.1"/>
    </source>
</evidence>
<evidence type="ECO:0000313" key="6">
    <source>
        <dbReference type="Proteomes" id="UP000734854"/>
    </source>
</evidence>
<gene>
    <name evidence="5" type="ORF">ZIOFF_066494</name>
</gene>
<evidence type="ECO:0000259" key="4">
    <source>
        <dbReference type="PROSITE" id="PS51795"/>
    </source>
</evidence>
<keyword evidence="2" id="KW-0479">Metal-binding</keyword>
<dbReference type="AlphaFoldDB" id="A0A8J5KHW4"/>
<evidence type="ECO:0000256" key="1">
    <source>
        <dbReference type="ARBA" id="ARBA00009374"/>
    </source>
</evidence>
<dbReference type="Proteomes" id="UP000734854">
    <property type="component" value="Unassembled WGS sequence"/>
</dbReference>
<comment type="caution">
    <text evidence="5">The sequence shown here is derived from an EMBL/GenBank/DDBJ whole genome shotgun (WGS) entry which is preliminary data.</text>
</comment>
<keyword evidence="6" id="KW-1185">Reference proteome</keyword>
<accession>A0A8J5KHW4</accession>
<proteinExistence type="inferred from homology"/>
<dbReference type="PROSITE" id="PS51795">
    <property type="entry name" value="ZF_FLZ"/>
    <property type="match status" value="1"/>
</dbReference>
<dbReference type="GO" id="GO:0046872">
    <property type="term" value="F:metal ion binding"/>
    <property type="evidence" value="ECO:0007669"/>
    <property type="project" value="UniProtKB-KW"/>
</dbReference>